<comment type="caution">
    <text evidence="2">The sequence shown here is derived from an EMBL/GenBank/DDBJ whole genome shotgun (WGS) entry which is preliminary data.</text>
</comment>
<reference evidence="2 3" key="1">
    <citation type="submission" date="2024-01" db="EMBL/GenBank/DDBJ databases">
        <title>A draft genome for the cacao thread blight pathogen Marasmiellus scandens.</title>
        <authorList>
            <person name="Baruah I.K."/>
            <person name="Leung J."/>
            <person name="Bukari Y."/>
            <person name="Amoako-Attah I."/>
            <person name="Meinhardt L.W."/>
            <person name="Bailey B.A."/>
            <person name="Cohen S.P."/>
        </authorList>
    </citation>
    <scope>NUCLEOTIDE SEQUENCE [LARGE SCALE GENOMIC DNA]</scope>
    <source>
        <strain evidence="2 3">GH-19</strain>
    </source>
</reference>
<keyword evidence="3" id="KW-1185">Reference proteome</keyword>
<dbReference type="Gene3D" id="3.60.130.30">
    <property type="match status" value="1"/>
</dbReference>
<evidence type="ECO:0000313" key="3">
    <source>
        <dbReference type="Proteomes" id="UP001498398"/>
    </source>
</evidence>
<evidence type="ECO:0008006" key="4">
    <source>
        <dbReference type="Google" id="ProtNLM"/>
    </source>
</evidence>
<dbReference type="EMBL" id="JBANRG010000043">
    <property type="protein sequence ID" value="KAK7446674.1"/>
    <property type="molecule type" value="Genomic_DNA"/>
</dbReference>
<gene>
    <name evidence="2" type="ORF">VKT23_014369</name>
</gene>
<feature type="compositionally biased region" description="Low complexity" evidence="1">
    <location>
        <begin position="135"/>
        <end position="144"/>
    </location>
</feature>
<evidence type="ECO:0000256" key="1">
    <source>
        <dbReference type="SAM" id="MobiDB-lite"/>
    </source>
</evidence>
<accession>A0ABR1J0G3</accession>
<feature type="region of interest" description="Disordered" evidence="1">
    <location>
        <begin position="111"/>
        <end position="176"/>
    </location>
</feature>
<evidence type="ECO:0000313" key="2">
    <source>
        <dbReference type="EMBL" id="KAK7446674.1"/>
    </source>
</evidence>
<dbReference type="Proteomes" id="UP001498398">
    <property type="component" value="Unassembled WGS sequence"/>
</dbReference>
<proteinExistence type="predicted"/>
<protein>
    <recommendedName>
        <fullName evidence="4">Prolyl 4-hydroxylase alpha subunit Fe(2+) 2OG dioxygenase domain-containing protein</fullName>
    </recommendedName>
</protein>
<feature type="compositionally biased region" description="Basic residues" evidence="1">
    <location>
        <begin position="157"/>
        <end position="169"/>
    </location>
</feature>
<feature type="compositionally biased region" description="Basic and acidic residues" evidence="1">
    <location>
        <begin position="218"/>
        <end position="228"/>
    </location>
</feature>
<feature type="region of interest" description="Disordered" evidence="1">
    <location>
        <begin position="202"/>
        <end position="228"/>
    </location>
</feature>
<organism evidence="2 3">
    <name type="scientific">Marasmiellus scandens</name>
    <dbReference type="NCBI Taxonomy" id="2682957"/>
    <lineage>
        <taxon>Eukaryota</taxon>
        <taxon>Fungi</taxon>
        <taxon>Dikarya</taxon>
        <taxon>Basidiomycota</taxon>
        <taxon>Agaricomycotina</taxon>
        <taxon>Agaricomycetes</taxon>
        <taxon>Agaricomycetidae</taxon>
        <taxon>Agaricales</taxon>
        <taxon>Marasmiineae</taxon>
        <taxon>Omphalotaceae</taxon>
        <taxon>Marasmiellus</taxon>
    </lineage>
</organism>
<sequence length="520" mass="57392">MKLFSSSTPAVWERPNLDVSLCLALLGAAETAERPSLERLTRSGLRYAPWTASSVLESQRDGTPLQCPRAFDLPTALKEEETRRETEGDWDAGLDLEDETGERDVPVFETTNLPKAPLDPCIKPTPVSPKPPPSAARSRAGPIRSKTEKKAFLRAQTHAKKKEARRVKRCNASPWTTNDPVPLKEVARQRVAESKPLPAPSCTIEALPVGSTGWTGPPEKRTRRQPELRESEMTLYNWDGRSCSPVVDSTGRVVGVLGGRPRGENWSDLMSTAAGAIATTAKELAFTVKQTDNGRGDFPAVAVGIAHGGGRKHPGNVRQRDAASLTRLSGLVAMQCFQSIVGFANCLFQAYAPDIYLYYLECMRQLKSRNPHLRWHFGDSAFASCTVNFRPATVSRPHKDSANLSFGWCAITALGSFDPDKGGHLILWELGLIIRFPPGSTILIPSALITHSNTPIQDGETRYSFVQYSASGLFRWVYNGFKSDIDFEASATPAQRAKCDEDRQNRWKNGVEMFSKWKCM</sequence>
<name>A0ABR1J0G3_9AGAR</name>